<dbReference type="KEGG" id="dci:103522738"/>
<dbReference type="STRING" id="121845.A0A1S3DRS5"/>
<reference evidence="4" key="1">
    <citation type="submission" date="2025-08" db="UniProtKB">
        <authorList>
            <consortium name="RefSeq"/>
        </authorList>
    </citation>
    <scope>IDENTIFICATION</scope>
</reference>
<dbReference type="RefSeq" id="XP_008486054.1">
    <property type="nucleotide sequence ID" value="XM_008487832.1"/>
</dbReference>
<dbReference type="GO" id="GO:0003824">
    <property type="term" value="F:catalytic activity"/>
    <property type="evidence" value="ECO:0007669"/>
    <property type="project" value="InterPro"/>
</dbReference>
<evidence type="ECO:0000256" key="1">
    <source>
        <dbReference type="SAM" id="MobiDB-lite"/>
    </source>
</evidence>
<dbReference type="AlphaFoldDB" id="A0A1S3DRS5"/>
<dbReference type="CDD" id="cd09076">
    <property type="entry name" value="L1-EN"/>
    <property type="match status" value="1"/>
</dbReference>
<dbReference type="PANTHER" id="PTHR23227">
    <property type="entry name" value="BUCENTAUR RELATED"/>
    <property type="match status" value="1"/>
</dbReference>
<dbReference type="SUPFAM" id="SSF56219">
    <property type="entry name" value="DNase I-like"/>
    <property type="match status" value="1"/>
</dbReference>
<proteinExistence type="predicted"/>
<dbReference type="GeneID" id="103522738"/>
<accession>A0A1S3DRS5</accession>
<keyword evidence="3" id="KW-1185">Reference proteome</keyword>
<feature type="domain" description="Endonuclease/exonuclease/phosphatase" evidence="2">
    <location>
        <begin position="49"/>
        <end position="282"/>
    </location>
</feature>
<sequence length="355" mass="40837">MMESPAKFSSGVKIVPHSDLRGGTTRDCGLHSNTKDKTKPKKGKESRFATWNVRTLLQNSKLENLKEEMKKMNIDVLGFAEMRWPNDGDFWLGEYRVIHSGTIENKPGQGGVGVMLTKELGKRVKGYVHRKGRIILVKIDTKPVDTVIIQIYMPTTQHGDSAIEEMYDEIQKLLDETKGGDNIILMGDWNAAVGEGEEAPFVGPYGLGNRNERGNRLIEFCAKNKLIITNTWFKHHKRRRYTWKSPGDIIRTQIDYIIVKQRFRNQIKDCRSYASPDIDSDHNMVLAKGILKYKRLKTKKCNIWDVKLLKDDSRKQNFKTQTIGCEYLENESVQDNWDRIKKTIKTAADTTITRE</sequence>
<feature type="non-terminal residue" evidence="4">
    <location>
        <position position="355"/>
    </location>
</feature>
<feature type="compositionally biased region" description="Basic and acidic residues" evidence="1">
    <location>
        <begin position="33"/>
        <end position="45"/>
    </location>
</feature>
<dbReference type="Gene3D" id="3.60.10.10">
    <property type="entry name" value="Endonuclease/exonuclease/phosphatase"/>
    <property type="match status" value="1"/>
</dbReference>
<name>A0A1S3DRS5_DIACI</name>
<evidence type="ECO:0000259" key="2">
    <source>
        <dbReference type="Pfam" id="PF03372"/>
    </source>
</evidence>
<gene>
    <name evidence="4" type="primary">LOC103522738</name>
</gene>
<evidence type="ECO:0000313" key="4">
    <source>
        <dbReference type="RefSeq" id="XP_008486054.1"/>
    </source>
</evidence>
<dbReference type="Proteomes" id="UP000079169">
    <property type="component" value="Unplaced"/>
</dbReference>
<feature type="region of interest" description="Disordered" evidence="1">
    <location>
        <begin position="1"/>
        <end position="45"/>
    </location>
</feature>
<dbReference type="InterPro" id="IPR036691">
    <property type="entry name" value="Endo/exonu/phosph_ase_sf"/>
</dbReference>
<dbReference type="InterPro" id="IPR027124">
    <property type="entry name" value="Swc5/CFDP1/2"/>
</dbReference>
<dbReference type="PaxDb" id="121845-A0A1S3DRS5"/>
<dbReference type="OMA" id="TIGCEYL"/>
<dbReference type="PANTHER" id="PTHR23227:SF67">
    <property type="entry name" value="CRANIOFACIAL DEVELOPMENT PROTEIN 2-LIKE"/>
    <property type="match status" value="1"/>
</dbReference>
<organism evidence="3 4">
    <name type="scientific">Diaphorina citri</name>
    <name type="common">Asian citrus psyllid</name>
    <dbReference type="NCBI Taxonomy" id="121845"/>
    <lineage>
        <taxon>Eukaryota</taxon>
        <taxon>Metazoa</taxon>
        <taxon>Ecdysozoa</taxon>
        <taxon>Arthropoda</taxon>
        <taxon>Hexapoda</taxon>
        <taxon>Insecta</taxon>
        <taxon>Pterygota</taxon>
        <taxon>Neoptera</taxon>
        <taxon>Paraneoptera</taxon>
        <taxon>Hemiptera</taxon>
        <taxon>Sternorrhyncha</taxon>
        <taxon>Psylloidea</taxon>
        <taxon>Psyllidae</taxon>
        <taxon>Diaphorininae</taxon>
        <taxon>Diaphorina</taxon>
    </lineage>
</organism>
<protein>
    <submittedName>
        <fullName evidence="4">Craniofacial development protein 2-like</fullName>
    </submittedName>
</protein>
<evidence type="ECO:0000313" key="3">
    <source>
        <dbReference type="Proteomes" id="UP000079169"/>
    </source>
</evidence>
<dbReference type="InterPro" id="IPR005135">
    <property type="entry name" value="Endo/exonuclease/phosphatase"/>
</dbReference>
<dbReference type="Pfam" id="PF03372">
    <property type="entry name" value="Exo_endo_phos"/>
    <property type="match status" value="1"/>
</dbReference>